<dbReference type="RefSeq" id="WP_069380439.1">
    <property type="nucleotide sequence ID" value="NZ_CP017141.1"/>
</dbReference>
<dbReference type="EMBL" id="CP017141">
    <property type="protein sequence ID" value="AOM78775.1"/>
    <property type="molecule type" value="Genomic_DNA"/>
</dbReference>
<organism evidence="2 3">
    <name type="scientific">Pedobacter steynii</name>
    <dbReference type="NCBI Taxonomy" id="430522"/>
    <lineage>
        <taxon>Bacteria</taxon>
        <taxon>Pseudomonadati</taxon>
        <taxon>Bacteroidota</taxon>
        <taxon>Sphingobacteriia</taxon>
        <taxon>Sphingobacteriales</taxon>
        <taxon>Sphingobacteriaceae</taxon>
        <taxon>Pedobacter</taxon>
    </lineage>
</organism>
<dbReference type="KEGG" id="psty:BFS30_17295"/>
<feature type="chain" id="PRO_5009098794" evidence="1">
    <location>
        <begin position="21"/>
        <end position="330"/>
    </location>
</feature>
<evidence type="ECO:0000313" key="2">
    <source>
        <dbReference type="EMBL" id="AOM78775.1"/>
    </source>
</evidence>
<name>A0A1D7QJC3_9SPHI</name>
<protein>
    <submittedName>
        <fullName evidence="2">Uncharacterized protein</fullName>
    </submittedName>
</protein>
<keyword evidence="1" id="KW-0732">Signal</keyword>
<feature type="signal peptide" evidence="1">
    <location>
        <begin position="1"/>
        <end position="20"/>
    </location>
</feature>
<reference evidence="2 3" key="1">
    <citation type="submission" date="2016-08" db="EMBL/GenBank/DDBJ databases">
        <authorList>
            <person name="Seilhamer J.J."/>
        </authorList>
    </citation>
    <scope>NUCLEOTIDE SEQUENCE [LARGE SCALE GENOMIC DNA]</scope>
    <source>
        <strain evidence="2 3">DX4</strain>
    </source>
</reference>
<keyword evidence="3" id="KW-1185">Reference proteome</keyword>
<dbReference type="Proteomes" id="UP000094313">
    <property type="component" value="Chromosome"/>
</dbReference>
<dbReference type="AlphaFoldDB" id="A0A1D7QJC3"/>
<sequence length="330" mass="38392">MNKINISMPVLCFLASLNFACTSHEKTGEELARQPAKPRQDTLKAIVQTDTLLTPQQTLDRLIALFQQEPSFPALDSVENAIQIKLPELPVEKRYQLLDQWKKVLTPRIGRLDSRQTKLLPVFDQFEIAWIDGESINNRRKRVETKFQEKLSPEQKEIFLQLINHHIEITHEEETGAIFHLSPSYWKSMFASHLLKDDRKFWDQTAIENDPVIDYDAGLAIDRVTLGDWAFYWEQFLKQYPKSRYKKEAAKNYQTYLSHLLMGLENTPTLAYDSNKILPEVEQDFDQIMKRHPNSDVTLSITAFRKTLAISKDKIDLFNLSKSSIIPQAR</sequence>
<proteinExistence type="predicted"/>
<gene>
    <name evidence="2" type="ORF">BFS30_17295</name>
</gene>
<evidence type="ECO:0000313" key="3">
    <source>
        <dbReference type="Proteomes" id="UP000094313"/>
    </source>
</evidence>
<evidence type="ECO:0000256" key="1">
    <source>
        <dbReference type="SAM" id="SignalP"/>
    </source>
</evidence>
<accession>A0A1D7QJC3</accession>